<gene>
    <name evidence="2" type="ORF">KsCSTR_34910</name>
    <name evidence="1" type="ORF">kuste2573</name>
</gene>
<evidence type="ECO:0000313" key="2">
    <source>
        <dbReference type="EMBL" id="QII12870.1"/>
    </source>
</evidence>
<evidence type="ECO:0000313" key="1">
    <source>
        <dbReference type="EMBL" id="CAJ73321.1"/>
    </source>
</evidence>
<accession>Q1Q6W2</accession>
<reference evidence="1" key="2">
    <citation type="submission" date="2006-01" db="EMBL/GenBank/DDBJ databases">
        <authorList>
            <person name="Genoscope"/>
        </authorList>
    </citation>
    <scope>NUCLEOTIDE SEQUENCE</scope>
</reference>
<reference evidence="2 3" key="3">
    <citation type="submission" date="2020-02" db="EMBL/GenBank/DDBJ databases">
        <title>Newly sequenced genome of strain CSTR1 showed variability in Candidatus Kuenenia stuttgartiensis genomes.</title>
        <authorList>
            <person name="Ding C."/>
            <person name="Adrian L."/>
        </authorList>
    </citation>
    <scope>NUCLEOTIDE SEQUENCE [LARGE SCALE GENOMIC DNA]</scope>
    <source>
        <strain evidence="2 3">CSTR1</strain>
    </source>
</reference>
<reference evidence="1" key="1">
    <citation type="journal article" date="2006" name="Nature">
        <title>Deciphering the evolution and metabolism of an anammox bacterium from a community genome.</title>
        <authorList>
            <person name="Strous M."/>
            <person name="Pelletier E."/>
            <person name="Mangenot S."/>
            <person name="Rattei T."/>
            <person name="Lehner A."/>
            <person name="Taylor M.W."/>
            <person name="Horn M."/>
            <person name="Daims H."/>
            <person name="Bartol-Mavel D."/>
            <person name="Wincker P."/>
            <person name="Barbe V."/>
            <person name="Fonknechten N."/>
            <person name="Vallenet D."/>
            <person name="Segurens B."/>
            <person name="Schenowitz-Truong C."/>
            <person name="Medigue C."/>
            <person name="Collingro A."/>
            <person name="Snel B."/>
            <person name="Dutilh B.E."/>
            <person name="OpDenCamp H.J.M."/>
            <person name="vanDerDrift C."/>
            <person name="Cirpus I."/>
            <person name="vanDePas-Schoonen K.T."/>
            <person name="Harhangi H.R."/>
            <person name="vanNiftrik L."/>
            <person name="Schmid M."/>
            <person name="Keltjens J."/>
            <person name="vanDeVossenberg J."/>
            <person name="Kartal B."/>
            <person name="Meier H."/>
            <person name="Frishman D."/>
            <person name="Huynen M.A."/>
            <person name="Mewes H."/>
            <person name="Weissenbach J."/>
            <person name="Jetten M.S.M."/>
            <person name="Wagner M."/>
            <person name="LePaslier D."/>
        </authorList>
    </citation>
    <scope>NUCLEOTIDE SEQUENCE</scope>
</reference>
<name>Q1Q6W2_KUEST</name>
<evidence type="ECO:0000313" key="3">
    <source>
        <dbReference type="Proteomes" id="UP000501926"/>
    </source>
</evidence>
<dbReference type="Proteomes" id="UP000501926">
    <property type="component" value="Chromosome"/>
</dbReference>
<dbReference type="EMBL" id="CT573071">
    <property type="protein sequence ID" value="CAJ73321.1"/>
    <property type="molecule type" value="Genomic_DNA"/>
</dbReference>
<protein>
    <submittedName>
        <fullName evidence="1">Uncharacterized protein</fullName>
    </submittedName>
</protein>
<dbReference type="EMBL" id="CP049055">
    <property type="protein sequence ID" value="QII12870.1"/>
    <property type="molecule type" value="Genomic_DNA"/>
</dbReference>
<organism evidence="1">
    <name type="scientific">Kuenenia stuttgartiensis</name>
    <dbReference type="NCBI Taxonomy" id="174633"/>
    <lineage>
        <taxon>Bacteria</taxon>
        <taxon>Pseudomonadati</taxon>
        <taxon>Planctomycetota</taxon>
        <taxon>Candidatus Brocadiia</taxon>
        <taxon>Candidatus Brocadiales</taxon>
        <taxon>Candidatus Brocadiaceae</taxon>
        <taxon>Candidatus Kuenenia</taxon>
    </lineage>
</organism>
<proteinExistence type="predicted"/>
<sequence>MPCPPPDRSKPKSQRLMRIIKYVHAWKRYSRQSCSVENRVSSSVWVTTIAPPMFANFSSF</sequence>
<dbReference type="AlphaFoldDB" id="Q1Q6W2"/>